<sequence length="94" mass="10684">MSERLHQTSNIFISILYIYKTLKINHNDTVPPLRIPLINFLPKTSSALFLEEKRLTQTVKSSASTKADRKSPISVRGEGEDPEKWTTSNLRPTS</sequence>
<reference evidence="2 3" key="1">
    <citation type="submission" date="2016-03" db="EMBL/GenBank/DDBJ databases">
        <title>Trachymyrmex septentrionalis WGS genome.</title>
        <authorList>
            <person name="Nygaard S."/>
            <person name="Hu H."/>
            <person name="Boomsma J."/>
            <person name="Zhang G."/>
        </authorList>
    </citation>
    <scope>NUCLEOTIDE SEQUENCE [LARGE SCALE GENOMIC DNA]</scope>
    <source>
        <strain evidence="2">Tsep2-gDNA-1</strain>
        <tissue evidence="2">Whole body</tissue>
    </source>
</reference>
<protein>
    <submittedName>
        <fullName evidence="2">Uncharacterized protein</fullName>
    </submittedName>
</protein>
<keyword evidence="3" id="KW-1185">Reference proteome</keyword>
<evidence type="ECO:0000256" key="1">
    <source>
        <dbReference type="SAM" id="MobiDB-lite"/>
    </source>
</evidence>
<dbReference type="Proteomes" id="UP000078541">
    <property type="component" value="Unassembled WGS sequence"/>
</dbReference>
<feature type="compositionally biased region" description="Basic and acidic residues" evidence="1">
    <location>
        <begin position="66"/>
        <end position="84"/>
    </location>
</feature>
<feature type="region of interest" description="Disordered" evidence="1">
    <location>
        <begin position="60"/>
        <end position="94"/>
    </location>
</feature>
<proteinExistence type="predicted"/>
<evidence type="ECO:0000313" key="2">
    <source>
        <dbReference type="EMBL" id="KYN33161.1"/>
    </source>
</evidence>
<dbReference type="AlphaFoldDB" id="A0A195EYE9"/>
<name>A0A195EYE9_9HYME</name>
<evidence type="ECO:0000313" key="3">
    <source>
        <dbReference type="Proteomes" id="UP000078541"/>
    </source>
</evidence>
<gene>
    <name evidence="2" type="ORF">ALC56_12494</name>
</gene>
<accession>A0A195EYE9</accession>
<feature type="compositionally biased region" description="Polar residues" evidence="1">
    <location>
        <begin position="85"/>
        <end position="94"/>
    </location>
</feature>
<organism evidence="2 3">
    <name type="scientific">Trachymyrmex septentrionalis</name>
    <dbReference type="NCBI Taxonomy" id="34720"/>
    <lineage>
        <taxon>Eukaryota</taxon>
        <taxon>Metazoa</taxon>
        <taxon>Ecdysozoa</taxon>
        <taxon>Arthropoda</taxon>
        <taxon>Hexapoda</taxon>
        <taxon>Insecta</taxon>
        <taxon>Pterygota</taxon>
        <taxon>Neoptera</taxon>
        <taxon>Endopterygota</taxon>
        <taxon>Hymenoptera</taxon>
        <taxon>Apocrita</taxon>
        <taxon>Aculeata</taxon>
        <taxon>Formicoidea</taxon>
        <taxon>Formicidae</taxon>
        <taxon>Myrmicinae</taxon>
        <taxon>Trachymyrmex</taxon>
    </lineage>
</organism>
<dbReference type="EMBL" id="KQ981909">
    <property type="protein sequence ID" value="KYN33161.1"/>
    <property type="molecule type" value="Genomic_DNA"/>
</dbReference>